<protein>
    <submittedName>
        <fullName evidence="2">Uncharacterized protein</fullName>
    </submittedName>
</protein>
<name>A0A6C0ABY4_9ZZZZ</name>
<dbReference type="AlphaFoldDB" id="A0A6C0ABY4"/>
<reference evidence="2" key="1">
    <citation type="journal article" date="2020" name="Nature">
        <title>Giant virus diversity and host interactions through global metagenomics.</title>
        <authorList>
            <person name="Schulz F."/>
            <person name="Roux S."/>
            <person name="Paez-Espino D."/>
            <person name="Jungbluth S."/>
            <person name="Walsh D.A."/>
            <person name="Denef V.J."/>
            <person name="McMahon K.D."/>
            <person name="Konstantinidis K.T."/>
            <person name="Eloe-Fadrosh E.A."/>
            <person name="Kyrpides N.C."/>
            <person name="Woyke T."/>
        </authorList>
    </citation>
    <scope>NUCLEOTIDE SEQUENCE</scope>
    <source>
        <strain evidence="2">GVMAG-S-1004661-13</strain>
    </source>
</reference>
<dbReference type="EMBL" id="MN740543">
    <property type="protein sequence ID" value="QHS77218.1"/>
    <property type="molecule type" value="Genomic_DNA"/>
</dbReference>
<accession>A0A6C0ABY4</accession>
<evidence type="ECO:0000256" key="1">
    <source>
        <dbReference type="SAM" id="MobiDB-lite"/>
    </source>
</evidence>
<feature type="region of interest" description="Disordered" evidence="1">
    <location>
        <begin position="1"/>
        <end position="21"/>
    </location>
</feature>
<feature type="compositionally biased region" description="Polar residues" evidence="1">
    <location>
        <begin position="10"/>
        <end position="21"/>
    </location>
</feature>
<feature type="region of interest" description="Disordered" evidence="1">
    <location>
        <begin position="99"/>
        <end position="123"/>
    </location>
</feature>
<organism evidence="2">
    <name type="scientific">viral metagenome</name>
    <dbReference type="NCBI Taxonomy" id="1070528"/>
    <lineage>
        <taxon>unclassified sequences</taxon>
        <taxon>metagenomes</taxon>
        <taxon>organismal metagenomes</taxon>
    </lineage>
</organism>
<evidence type="ECO:0000313" key="2">
    <source>
        <dbReference type="EMBL" id="QHS77218.1"/>
    </source>
</evidence>
<sequence>MSKVKRNLKSRSNGTNIYNQNSVNNVSRYNNIKSSNRFKKSLEPNSKIIRKGGLGKMQINNRDNDSIFSDEGSTFSNMSAKTVESFDFNKKADNFFNGIPRNGDKNKNKNIINKKRKSQEPEQPSFFEQFNEMKFDNPGGPSASNKAGNYGSRVSRLERERSLALNEGFSNFDSNEDMRYGVTDDTRHINMVPHFSNGAGYGNSEFSENTRNDTIQRKVDLFTGSANNLDWRPKTERRPLFNPMVGLTNIYGSPNFTDFYQSRMVPSKYRNNEKPMQEIRVTPGLNLGYNEVNKQGYHDTYRALPRTVDQLRTLNNPKLSFKKPIIYGMKGDKRAVLPNIETRKAPTFKENDPKDLLKTSSYYKAPTLRGNFDVAQTNRSQTTKSYAGPAGYAHVTGRHRPESLLEKSKISHKQNFLHDGPRNIGRSDIGKGVAVDYNDIPALTVKDLIAMNSRIGIAGTQQHEKAPAVDFNDTPDLTLRDIHGKVKQLNPIGTQAHSKNPMIDYTDIPDLTLRDIHGKVKQLNPIGTQAHSKNPTVDYNDIPDLNMRNIHNEVKQLNPIGTQAHSKNPTVDYNDIPDLNMRNIHSKVKQLNPIGTQAHSKNPTVDYNDIPDLNMRNIHSKVKQLNPIGTQAHSKNPTVDYNDIPDLNMRNIHSKVKQLNPIGTQAHSKNPAVDYNDIPDLNMRNIHSKVKQLNPIGTQAHSKNPTVDYNDIPDLTLRDIHINKKYLGILGTQQHSKNRTVDYNDRPELTMRDIHIKKNYINPTGTQQHSKAPAQDFNDIPDLTMRDIHIKKNYVNPTGTQQHSKAPAQDFNDIPELTMRDIHIKKNYINPVGTQQHEKGGYDVAHQNIEIDPTLKDLVVKNTYIAPCGRHEHEKQRSRRDAQNMIINEIKEKLIKGRRPTTSNYDKGRTLDFTNVTLKEPIQINRELYPDMKWKSLEVRPTQNYLTLDHYEYPDYSMRNANSFLLDQLGTNPLINNTQHVNMMTDVGPNMN</sequence>
<proteinExistence type="predicted"/>